<dbReference type="AlphaFoldDB" id="A0A3N1GP72"/>
<accession>A0A3N1GP72</accession>
<evidence type="ECO:0000313" key="1">
    <source>
        <dbReference type="EMBL" id="ROP32042.1"/>
    </source>
</evidence>
<proteinExistence type="predicted"/>
<name>A0A3N1GP72_9ACTN</name>
<dbReference type="EMBL" id="RJKL01000001">
    <property type="protein sequence ID" value="ROP32042.1"/>
    <property type="molecule type" value="Genomic_DNA"/>
</dbReference>
<gene>
    <name evidence="1" type="ORF">EDD30_4972</name>
</gene>
<reference evidence="1 2" key="1">
    <citation type="submission" date="2018-11" db="EMBL/GenBank/DDBJ databases">
        <title>Sequencing the genomes of 1000 actinobacteria strains.</title>
        <authorList>
            <person name="Klenk H.-P."/>
        </authorList>
    </citation>
    <scope>NUCLEOTIDE SEQUENCE [LARGE SCALE GENOMIC DNA]</scope>
    <source>
        <strain evidence="1 2">DSM 43634</strain>
    </source>
</reference>
<protein>
    <submittedName>
        <fullName evidence="1">Uncharacterized protein</fullName>
    </submittedName>
</protein>
<sequence>MYFPVLKGVSAMALPQLGAWVLEELPKLNLAILRDVLAPRALTEALDEMVLPELPLPERLSAAEAQQLVVNLGFVGASVARHYQERTPGGKETPERAFEGLEAGAERIPFQRYFAGLADRTGTGHDHRDSYASLVRWNVGTVEVRLGERTVAVLPGVFDDGRTRTYTGTSGEENFFALVKKGEAVERAVNDLLEPLTGPETRWDCPETASRVRTATVLVDALRQLFLEFAALPPEHSMPPEHFMDVFRQFAVHWTPGDIPPSGALDIEGLKRDFLLGIAIPDYDKHVRRLFPGLLTEERQALENLMARPTLPRRMAADLGIDLDRLPAAGLGELRGLIGHHHPVLNDWYDLLTAHARAAGSHLMLSKKFLFKPQRKRDAEGLGDRPLVSNRSGTTGMTETYLERLTRARRQHVLAELRPALDPEVREGAPISAVRSGLMEIAPVEVRLVS</sequence>
<dbReference type="Proteomes" id="UP000271683">
    <property type="component" value="Unassembled WGS sequence"/>
</dbReference>
<evidence type="ECO:0000313" key="2">
    <source>
        <dbReference type="Proteomes" id="UP000271683"/>
    </source>
</evidence>
<organism evidence="1 2">
    <name type="scientific">Couchioplanes caeruleus</name>
    <dbReference type="NCBI Taxonomy" id="56438"/>
    <lineage>
        <taxon>Bacteria</taxon>
        <taxon>Bacillati</taxon>
        <taxon>Actinomycetota</taxon>
        <taxon>Actinomycetes</taxon>
        <taxon>Micromonosporales</taxon>
        <taxon>Micromonosporaceae</taxon>
        <taxon>Couchioplanes</taxon>
    </lineage>
</organism>
<comment type="caution">
    <text evidence="1">The sequence shown here is derived from an EMBL/GenBank/DDBJ whole genome shotgun (WGS) entry which is preliminary data.</text>
</comment>